<protein>
    <submittedName>
        <fullName evidence="6">Putative LysR family transcriptional regulator</fullName>
    </submittedName>
</protein>
<dbReference type="PRINTS" id="PR00039">
    <property type="entry name" value="HTHLYSR"/>
</dbReference>
<dbReference type="PANTHER" id="PTHR30537">
    <property type="entry name" value="HTH-TYPE TRANSCRIPTIONAL REGULATOR"/>
    <property type="match status" value="1"/>
</dbReference>
<comment type="similarity">
    <text evidence="1">Belongs to the LysR transcriptional regulatory family.</text>
</comment>
<feature type="domain" description="HTH lysR-type" evidence="5">
    <location>
        <begin position="4"/>
        <end position="61"/>
    </location>
</feature>
<dbReference type="OrthoDB" id="9813056at2"/>
<dbReference type="InterPro" id="IPR000847">
    <property type="entry name" value="LysR_HTH_N"/>
</dbReference>
<evidence type="ECO:0000313" key="6">
    <source>
        <dbReference type="EMBL" id="GAO38246.1"/>
    </source>
</evidence>
<name>A0A0E9MLF0_9SPHN</name>
<dbReference type="Gene3D" id="1.10.10.10">
    <property type="entry name" value="Winged helix-like DNA-binding domain superfamily/Winged helix DNA-binding domain"/>
    <property type="match status" value="1"/>
</dbReference>
<comment type="caution">
    <text evidence="6">The sequence shown here is derived from an EMBL/GenBank/DDBJ whole genome shotgun (WGS) entry which is preliminary data.</text>
</comment>
<keyword evidence="7" id="KW-1185">Reference proteome</keyword>
<dbReference type="FunFam" id="1.10.10.10:FF:000001">
    <property type="entry name" value="LysR family transcriptional regulator"/>
    <property type="match status" value="1"/>
</dbReference>
<gene>
    <name evidence="6" type="ORF">SCH01S_10_00560</name>
</gene>
<dbReference type="InterPro" id="IPR058163">
    <property type="entry name" value="LysR-type_TF_proteobact-type"/>
</dbReference>
<keyword evidence="3" id="KW-0238">DNA-binding</keyword>
<dbReference type="InterPro" id="IPR036390">
    <property type="entry name" value="WH_DNA-bd_sf"/>
</dbReference>
<evidence type="ECO:0000256" key="2">
    <source>
        <dbReference type="ARBA" id="ARBA00023015"/>
    </source>
</evidence>
<evidence type="ECO:0000313" key="7">
    <source>
        <dbReference type="Proteomes" id="UP000033202"/>
    </source>
</evidence>
<dbReference type="STRING" id="1219043.SCH01S_10_00560"/>
<organism evidence="6 7">
    <name type="scientific">Sphingomonas changbaiensis NBRC 104936</name>
    <dbReference type="NCBI Taxonomy" id="1219043"/>
    <lineage>
        <taxon>Bacteria</taxon>
        <taxon>Pseudomonadati</taxon>
        <taxon>Pseudomonadota</taxon>
        <taxon>Alphaproteobacteria</taxon>
        <taxon>Sphingomonadales</taxon>
        <taxon>Sphingomonadaceae</taxon>
        <taxon>Sphingomonas</taxon>
    </lineage>
</organism>
<keyword evidence="2" id="KW-0805">Transcription regulation</keyword>
<dbReference type="GO" id="GO:0043565">
    <property type="term" value="F:sequence-specific DNA binding"/>
    <property type="evidence" value="ECO:0007669"/>
    <property type="project" value="TreeGrafter"/>
</dbReference>
<dbReference type="EMBL" id="BBWU01000010">
    <property type="protein sequence ID" value="GAO38246.1"/>
    <property type="molecule type" value="Genomic_DNA"/>
</dbReference>
<dbReference type="GO" id="GO:0006351">
    <property type="term" value="P:DNA-templated transcription"/>
    <property type="evidence" value="ECO:0007669"/>
    <property type="project" value="TreeGrafter"/>
</dbReference>
<proteinExistence type="inferred from homology"/>
<dbReference type="Pfam" id="PF00126">
    <property type="entry name" value="HTH_1"/>
    <property type="match status" value="1"/>
</dbReference>
<evidence type="ECO:0000256" key="4">
    <source>
        <dbReference type="ARBA" id="ARBA00023163"/>
    </source>
</evidence>
<dbReference type="AlphaFoldDB" id="A0A0E9MLF0"/>
<keyword evidence="4" id="KW-0804">Transcription</keyword>
<dbReference type="PANTHER" id="PTHR30537:SF1">
    <property type="entry name" value="HTH-TYPE TRANSCRIPTIONAL REGULATOR PGRR"/>
    <property type="match status" value="1"/>
</dbReference>
<dbReference type="RefSeq" id="WP_046347101.1">
    <property type="nucleotide sequence ID" value="NZ_BBWU01000010.1"/>
</dbReference>
<accession>A0A0E9MLF0</accession>
<dbReference type="SUPFAM" id="SSF46785">
    <property type="entry name" value="Winged helix' DNA-binding domain"/>
    <property type="match status" value="1"/>
</dbReference>
<sequence length="297" mass="31930">MRRDYFGDLAAFAAVADERSFTRAAAQLGLSVAALSRTIQALEDRLGAPLLTRTTRSVALTPAGERLRSLGPDLDALEEKLSGLAGADEEIAGKVRIAAPRHATTALWPALNRLLADHPGIELDLLPPGDEADATVRLGEQVERGIAAIRIGPDLRMALVASPGFLAARQLPATPHELADYPAIVWRDAPLWQLERSTIRPAARLTVADPELALRAALDGVGFAYLFEDLAAPHIAAGRLTRVRREWSASVPGYHLHHARGVASPALTAVVDALRFHPERDNVRRLTLDSGARRPAA</sequence>
<reference evidence="6 7" key="1">
    <citation type="submission" date="2015-04" db="EMBL/GenBank/DDBJ databases">
        <title>Whole genome shotgun sequence of Sphingomonas changbaiensis NBRC 104936.</title>
        <authorList>
            <person name="Katano-Makiyama Y."/>
            <person name="Hosoyama A."/>
            <person name="Hashimoto M."/>
            <person name="Noguchi M."/>
            <person name="Tsuchikane K."/>
            <person name="Ohji S."/>
            <person name="Yamazoe A."/>
            <person name="Ichikawa N."/>
            <person name="Kimura A."/>
            <person name="Fujita N."/>
        </authorList>
    </citation>
    <scope>NUCLEOTIDE SEQUENCE [LARGE SCALE GENOMIC DNA]</scope>
    <source>
        <strain evidence="6 7">NBRC 104936</strain>
    </source>
</reference>
<dbReference type="SUPFAM" id="SSF53850">
    <property type="entry name" value="Periplasmic binding protein-like II"/>
    <property type="match status" value="1"/>
</dbReference>
<evidence type="ECO:0000256" key="1">
    <source>
        <dbReference type="ARBA" id="ARBA00009437"/>
    </source>
</evidence>
<dbReference type="PROSITE" id="PS50931">
    <property type="entry name" value="HTH_LYSR"/>
    <property type="match status" value="1"/>
</dbReference>
<dbReference type="Proteomes" id="UP000033202">
    <property type="component" value="Unassembled WGS sequence"/>
</dbReference>
<evidence type="ECO:0000256" key="3">
    <source>
        <dbReference type="ARBA" id="ARBA00023125"/>
    </source>
</evidence>
<dbReference type="Gene3D" id="3.40.190.290">
    <property type="match status" value="1"/>
</dbReference>
<dbReference type="Pfam" id="PF03466">
    <property type="entry name" value="LysR_substrate"/>
    <property type="match status" value="1"/>
</dbReference>
<dbReference type="GO" id="GO:0003700">
    <property type="term" value="F:DNA-binding transcription factor activity"/>
    <property type="evidence" value="ECO:0007669"/>
    <property type="project" value="InterPro"/>
</dbReference>
<dbReference type="InterPro" id="IPR036388">
    <property type="entry name" value="WH-like_DNA-bd_sf"/>
</dbReference>
<dbReference type="InterPro" id="IPR005119">
    <property type="entry name" value="LysR_subst-bd"/>
</dbReference>
<evidence type="ECO:0000259" key="5">
    <source>
        <dbReference type="PROSITE" id="PS50931"/>
    </source>
</evidence>